<feature type="region of interest" description="Disordered" evidence="4">
    <location>
        <begin position="32"/>
        <end position="56"/>
    </location>
</feature>
<evidence type="ECO:0000256" key="4">
    <source>
        <dbReference type="SAM" id="MobiDB-lite"/>
    </source>
</evidence>
<dbReference type="InterPro" id="IPR004846">
    <property type="entry name" value="T2SS/T3SS_dom"/>
</dbReference>
<dbReference type="EMBL" id="VDMO01000006">
    <property type="protein sequence ID" value="TNM71623.1"/>
    <property type="molecule type" value="Genomic_DNA"/>
</dbReference>
<dbReference type="GO" id="GO:0009279">
    <property type="term" value="C:cell outer membrane"/>
    <property type="evidence" value="ECO:0007669"/>
    <property type="project" value="UniProtKB-SubCell"/>
</dbReference>
<dbReference type="OrthoDB" id="9775455at2"/>
<evidence type="ECO:0000313" key="11">
    <source>
        <dbReference type="Proteomes" id="UP000629870"/>
    </source>
</evidence>
<organism evidence="9 10">
    <name type="scientific">Deinococcus radiopugnans ATCC 19172</name>
    <dbReference type="NCBI Taxonomy" id="585398"/>
    <lineage>
        <taxon>Bacteria</taxon>
        <taxon>Thermotogati</taxon>
        <taxon>Deinococcota</taxon>
        <taxon>Deinococci</taxon>
        <taxon>Deinococcales</taxon>
        <taxon>Deinococcaceae</taxon>
        <taxon>Deinococcus</taxon>
    </lineage>
</organism>
<gene>
    <name evidence="9" type="ORF">FHR04_06630</name>
    <name evidence="8" type="ORF">HNQ04_000192</name>
</gene>
<evidence type="ECO:0000313" key="9">
    <source>
        <dbReference type="EMBL" id="TNM71623.1"/>
    </source>
</evidence>
<evidence type="ECO:0000256" key="1">
    <source>
        <dbReference type="ARBA" id="ARBA00022729"/>
    </source>
</evidence>
<reference evidence="8 11" key="2">
    <citation type="submission" date="2020-08" db="EMBL/GenBank/DDBJ databases">
        <title>Genomic Encyclopedia of Type Strains, Phase IV (KMG-IV): sequencing the most valuable type-strain genomes for metagenomic binning, comparative biology and taxonomic classification.</title>
        <authorList>
            <person name="Goeker M."/>
        </authorList>
    </citation>
    <scope>NUCLEOTIDE SEQUENCE [LARGE SCALE GENOMIC DNA]</scope>
    <source>
        <strain evidence="8 11">DSM 12027</strain>
    </source>
</reference>
<comment type="subcellular location">
    <subcellularLocation>
        <location evidence="3">Cell outer membrane</location>
    </subcellularLocation>
</comment>
<feature type="chain" id="PRO_5023073964" evidence="5">
    <location>
        <begin position="24"/>
        <end position="761"/>
    </location>
</feature>
<comment type="caution">
    <text evidence="9">The sequence shown here is derived from an EMBL/GenBank/DDBJ whole genome shotgun (WGS) entry which is preliminary data.</text>
</comment>
<name>A0A5C4Y8C6_9DEIO</name>
<evidence type="ECO:0000256" key="5">
    <source>
        <dbReference type="SAM" id="SignalP"/>
    </source>
</evidence>
<dbReference type="AlphaFoldDB" id="A0A5C4Y8C6"/>
<dbReference type="Proteomes" id="UP000629870">
    <property type="component" value="Unassembled WGS sequence"/>
</dbReference>
<dbReference type="PANTHER" id="PTHR30332:SF17">
    <property type="entry name" value="TYPE IV PILIATION SYSTEM PROTEIN DR_0774-RELATED"/>
    <property type="match status" value="1"/>
</dbReference>
<evidence type="ECO:0000256" key="2">
    <source>
        <dbReference type="RuleBase" id="RU004003"/>
    </source>
</evidence>
<dbReference type="RefSeq" id="WP_139401837.1">
    <property type="nucleotide sequence ID" value="NZ_JACHEW010000001.1"/>
</dbReference>
<dbReference type="EMBL" id="JACHEW010000001">
    <property type="protein sequence ID" value="MBB6014968.1"/>
    <property type="molecule type" value="Genomic_DNA"/>
</dbReference>
<feature type="domain" description="NolW-like" evidence="7">
    <location>
        <begin position="415"/>
        <end position="526"/>
    </location>
</feature>
<dbReference type="Proteomes" id="UP000313988">
    <property type="component" value="Unassembled WGS sequence"/>
</dbReference>
<keyword evidence="1 5" id="KW-0732">Signal</keyword>
<protein>
    <submittedName>
        <fullName evidence="8 9">Secretin</fullName>
    </submittedName>
</protein>
<dbReference type="InterPro" id="IPR038591">
    <property type="entry name" value="NolW-like_sf"/>
</dbReference>
<feature type="region of interest" description="Disordered" evidence="4">
    <location>
        <begin position="199"/>
        <end position="221"/>
    </location>
</feature>
<accession>A0A5C4Y8C6</accession>
<dbReference type="Pfam" id="PF00263">
    <property type="entry name" value="Secretin"/>
    <property type="match status" value="1"/>
</dbReference>
<evidence type="ECO:0000313" key="10">
    <source>
        <dbReference type="Proteomes" id="UP000313988"/>
    </source>
</evidence>
<reference evidence="9 10" key="1">
    <citation type="submission" date="2019-06" db="EMBL/GenBank/DDBJ databases">
        <title>Genome sequence of Deinococcus radiopugnans ATCC 19172.</title>
        <authorList>
            <person name="Maclea K.S."/>
            <person name="Maynard C.R."/>
        </authorList>
    </citation>
    <scope>NUCLEOTIDE SEQUENCE [LARGE SCALE GENOMIC DNA]</scope>
    <source>
        <strain evidence="9 10">ATCC 19172</strain>
    </source>
</reference>
<dbReference type="InterPro" id="IPR005644">
    <property type="entry name" value="NolW-like"/>
</dbReference>
<dbReference type="GO" id="GO:0015627">
    <property type="term" value="C:type II protein secretion system complex"/>
    <property type="evidence" value="ECO:0007669"/>
    <property type="project" value="TreeGrafter"/>
</dbReference>
<comment type="similarity">
    <text evidence="2">Belongs to the bacterial secretin family.</text>
</comment>
<feature type="signal peptide" evidence="5">
    <location>
        <begin position="1"/>
        <end position="23"/>
    </location>
</feature>
<dbReference type="GO" id="GO:0009306">
    <property type="term" value="P:protein secretion"/>
    <property type="evidence" value="ECO:0007669"/>
    <property type="project" value="InterPro"/>
</dbReference>
<feature type="compositionally biased region" description="Low complexity" evidence="4">
    <location>
        <begin position="199"/>
        <end position="220"/>
    </location>
</feature>
<evidence type="ECO:0000259" key="6">
    <source>
        <dbReference type="Pfam" id="PF00263"/>
    </source>
</evidence>
<dbReference type="PANTHER" id="PTHR30332">
    <property type="entry name" value="PROBABLE GENERAL SECRETION PATHWAY PROTEIN D"/>
    <property type="match status" value="1"/>
</dbReference>
<sequence>MMNRYALLLTAALGMAAAQTAPAQTVPARTVPAQPLPSQTVPATSPAPSAAQTAVSDPQLSGAKVTFEVRRAGSDLASMLIALAMSAGYEIIIEPSVDGVLQASSVAAPSAEAGSGSAASSVVSYSFKNKPFNEVWPLVLDIYGLSYESLGIGGKTVLRVGIKPIQKIVKLPASLSAADTERQLKLSFGSLRKITSSQTNAAPAGASAAGTQTSATTTEASQEEIILDSPTMRIVAEPASNSVIIRGTNQEVAQVERLLGQIIAAQASAPAVVKPAPIPNVQRVYSVNGRQDDVVGLLGAQYPALKVSAVGSTGQVVVSGPEDQLTEAFKLLAQVDRPVSAAPDPKTSVQVYSAKGKAEDVTKFLAAQYPGLKVTPIGTTERLVISGPQDQLSAAIALLGQVDVAAPVAASTVQRVFTLVNASAEEVKATLEGTLARDVTPAAPALANVPVNATDANGNAITVTVPTNKTDAAQTPVGTAQPTASTPDSANIIADARTNTLIVRGTQTQVNQIAELIPQLDQVVPQINVQVRIQEISETAARSLGVDWKLGLGGFNVSLGGGGLAASFDPTRSLMGFNLGPTLKALESQGMTKSVYDGSVTMQSGQRSLGGSGNTQNASSTAAASIKSGGRLELNIPSSAGNIEKQIDYGVNLDFFNPQVAPDGSITMRVRGQVNDLQSPIPETGLPNVLKFANSEAQSLITFKSGQTVLLSGLLSTKETSSKAGTPFLSSLPIIGAAFGKQNTERTQTQLLVVITGNIVK</sequence>
<feature type="region of interest" description="Disordered" evidence="4">
    <location>
        <begin position="602"/>
        <end position="624"/>
    </location>
</feature>
<proteinExistence type="inferred from homology"/>
<keyword evidence="11" id="KW-1185">Reference proteome</keyword>
<evidence type="ECO:0000313" key="8">
    <source>
        <dbReference type="EMBL" id="MBB6014968.1"/>
    </source>
</evidence>
<dbReference type="Gene3D" id="3.30.1370.120">
    <property type="match status" value="2"/>
</dbReference>
<evidence type="ECO:0000256" key="3">
    <source>
        <dbReference type="RuleBase" id="RU004004"/>
    </source>
</evidence>
<keyword evidence="3" id="KW-0813">Transport</keyword>
<dbReference type="InterPro" id="IPR050810">
    <property type="entry name" value="Bact_Secretion_Sys_Channel"/>
</dbReference>
<evidence type="ECO:0000259" key="7">
    <source>
        <dbReference type="Pfam" id="PF03958"/>
    </source>
</evidence>
<feature type="domain" description="Type II/III secretion system secretin-like" evidence="6">
    <location>
        <begin position="586"/>
        <end position="761"/>
    </location>
</feature>
<dbReference type="Pfam" id="PF03958">
    <property type="entry name" value="Secretin_N"/>
    <property type="match status" value="1"/>
</dbReference>